<protein>
    <submittedName>
        <fullName evidence="1">DUF3095 family protein</fullName>
    </submittedName>
</protein>
<dbReference type="InterPro" id="IPR021445">
    <property type="entry name" value="DUF3095"/>
</dbReference>
<name>A0A844AY54_9RHOB</name>
<dbReference type="Pfam" id="PF11294">
    <property type="entry name" value="DUF3095"/>
    <property type="match status" value="1"/>
</dbReference>
<gene>
    <name evidence="1" type="ORF">GG681_05600</name>
</gene>
<proteinExistence type="predicted"/>
<evidence type="ECO:0000313" key="1">
    <source>
        <dbReference type="EMBL" id="MQY42106.1"/>
    </source>
</evidence>
<dbReference type="EMBL" id="WIXK01000002">
    <property type="protein sequence ID" value="MQY42106.1"/>
    <property type="molecule type" value="Genomic_DNA"/>
</dbReference>
<reference evidence="1 2" key="1">
    <citation type="submission" date="2019-10" db="EMBL/GenBank/DDBJ databases">
        <title>Epibacterium sp. nov., isolated from seawater.</title>
        <authorList>
            <person name="Zhang X."/>
            <person name="Li N."/>
        </authorList>
    </citation>
    <scope>NUCLEOTIDE SEQUENCE [LARGE SCALE GENOMIC DNA]</scope>
    <source>
        <strain evidence="1 2">SM1969</strain>
    </source>
</reference>
<keyword evidence="2" id="KW-1185">Reference proteome</keyword>
<comment type="caution">
    <text evidence="1">The sequence shown here is derived from an EMBL/GenBank/DDBJ whole genome shotgun (WGS) entry which is preliminary data.</text>
</comment>
<organism evidence="1 2">
    <name type="scientific">Tritonibacter aquimaris</name>
    <dbReference type="NCBI Taxonomy" id="2663379"/>
    <lineage>
        <taxon>Bacteria</taxon>
        <taxon>Pseudomonadati</taxon>
        <taxon>Pseudomonadota</taxon>
        <taxon>Alphaproteobacteria</taxon>
        <taxon>Rhodobacterales</taxon>
        <taxon>Paracoccaceae</taxon>
        <taxon>Tritonibacter</taxon>
    </lineage>
</organism>
<evidence type="ECO:0000313" key="2">
    <source>
        <dbReference type="Proteomes" id="UP000436694"/>
    </source>
</evidence>
<dbReference type="AlphaFoldDB" id="A0A844AY54"/>
<sequence>MPQPTSSFYADLPPIRAFDALADAASYTPLPDDWVICCSDIVDSTGLSARGEYKTVNTVGAAVISAMTNALSSVQFPYVFGGDGASFAVPPDQADLAHETLAKLRAWVDREFAITLRAAMLPVKWIRDEGQDVQVARYAVTPHVEYAMFRGGGLAWAEHQMKQGAYEIRPSGDAEAPDLSGLSCRWKRIKSHNGVILSLLVLPAEDVHPDRFGAVASELLELARGLEREGHPLPSRGPEIAFSLKGLSVEARISRMTVPLLWAKLRLLLVSIFTWIVLRFKLPVKGFDPAHYLRTLSLNADFRKFDDGLKMTLDCDLETRNRLQALLNQARDAGVVRFGWHEQDEAQVTCIVPSAFRDDHIHFVDGAAGGYAEAARALRRL</sequence>
<dbReference type="RefSeq" id="WP_153545936.1">
    <property type="nucleotide sequence ID" value="NZ_WIXK01000002.1"/>
</dbReference>
<accession>A0A844AY54</accession>
<dbReference type="Proteomes" id="UP000436694">
    <property type="component" value="Unassembled WGS sequence"/>
</dbReference>